<protein>
    <submittedName>
        <fullName evidence="1">Uncharacterized protein</fullName>
    </submittedName>
</protein>
<comment type="caution">
    <text evidence="1">The sequence shown here is derived from an EMBL/GenBank/DDBJ whole genome shotgun (WGS) entry which is preliminary data.</text>
</comment>
<evidence type="ECO:0000313" key="1">
    <source>
        <dbReference type="EMBL" id="RNM06496.1"/>
    </source>
</evidence>
<dbReference type="EMBL" id="RJTL01000018">
    <property type="protein sequence ID" value="RNM06496.1"/>
    <property type="molecule type" value="Genomic_DNA"/>
</dbReference>
<sequence>MAVENRASLIEDAARSSRDFQRLGLEKTIVKFFQVDFLEGEEAVGTLTASATEALLFLSKLPTSVPLPGISLAEDGVITFEWNGNSKMAAATFEGDEEYGYAYLVGGRFVPGAQSARIGGDMPEDLIRYLKA</sequence>
<name>A0A454TRI7_9RALS</name>
<gene>
    <name evidence="1" type="ORF">EGA29_12890</name>
</gene>
<evidence type="ECO:0000313" key="2">
    <source>
        <dbReference type="Proteomes" id="UP000271222"/>
    </source>
</evidence>
<organism evidence="1 2">
    <name type="scientific">Ralstonia pseudosolanacearum</name>
    <dbReference type="NCBI Taxonomy" id="1310165"/>
    <lineage>
        <taxon>Bacteria</taxon>
        <taxon>Pseudomonadati</taxon>
        <taxon>Pseudomonadota</taxon>
        <taxon>Betaproteobacteria</taxon>
        <taxon>Burkholderiales</taxon>
        <taxon>Burkholderiaceae</taxon>
        <taxon>Ralstonia</taxon>
        <taxon>Ralstonia solanacearum species complex</taxon>
    </lineage>
</organism>
<dbReference type="AlphaFoldDB" id="A0A454TRI7"/>
<reference evidence="1 2" key="1">
    <citation type="submission" date="2018-10" db="EMBL/GenBank/DDBJ databases">
        <title>Draft Genome Sequence of Ralstonia pseudosolanacearum (R. solanacearum phylotype I) Strain Tg03 Isolated from Luffa cylindrica in China.</title>
        <authorList>
            <person name="Yuan G.-Q."/>
            <person name="Li Q.-Q."/>
            <person name="Zhang Y.-W."/>
        </authorList>
    </citation>
    <scope>NUCLEOTIDE SEQUENCE [LARGE SCALE GENOMIC DNA]</scope>
    <source>
        <strain evidence="1 2">Tg03</strain>
    </source>
</reference>
<proteinExistence type="predicted"/>
<accession>A0A454TRI7</accession>
<dbReference type="Proteomes" id="UP000271222">
    <property type="component" value="Unassembled WGS sequence"/>
</dbReference>